<dbReference type="Pfam" id="PF01381">
    <property type="entry name" value="HTH_3"/>
    <property type="match status" value="1"/>
</dbReference>
<sequence length="99" mass="11130">MEAILRMFNPPHPGEVLRDYLEGISVTSAAASLKITRTQLSRILNAHAAITADMALRLSTLLGTSAEMWLDMQSEYELWQAAQRPRPVIEPLRRPHVHA</sequence>
<protein>
    <submittedName>
        <fullName evidence="3">HigA family addiction module antitoxin</fullName>
    </submittedName>
</protein>
<gene>
    <name evidence="3" type="ORF">ABK905_23305</name>
</gene>
<dbReference type="EMBL" id="CP157947">
    <property type="protein sequence ID" value="XBS69331.1"/>
    <property type="molecule type" value="Genomic_DNA"/>
</dbReference>
<evidence type="ECO:0000256" key="1">
    <source>
        <dbReference type="ARBA" id="ARBA00023125"/>
    </source>
</evidence>
<dbReference type="InterPro" id="IPR001387">
    <property type="entry name" value="Cro/C1-type_HTH"/>
</dbReference>
<dbReference type="Gene3D" id="1.10.260.40">
    <property type="entry name" value="lambda repressor-like DNA-binding domains"/>
    <property type="match status" value="1"/>
</dbReference>
<dbReference type="AlphaFoldDB" id="A0AAU7QAS7"/>
<dbReference type="PANTHER" id="PTHR36924">
    <property type="entry name" value="ANTITOXIN HIGA-1"/>
    <property type="match status" value="1"/>
</dbReference>
<dbReference type="InterPro" id="IPR013430">
    <property type="entry name" value="Toxin_antidote_HigA"/>
</dbReference>
<dbReference type="PANTHER" id="PTHR36924:SF1">
    <property type="entry name" value="ANTITOXIN HIGA-1"/>
    <property type="match status" value="1"/>
</dbReference>
<reference evidence="3" key="1">
    <citation type="submission" date="2024-06" db="EMBL/GenBank/DDBJ databases">
        <authorList>
            <person name="Coelho C."/>
            <person name="Bento M."/>
            <person name="Garcia E."/>
            <person name="Camelo A."/>
            <person name="Brandao I."/>
            <person name="Espirito Santo C."/>
            <person name="Trovao J."/>
            <person name="Verissimo A."/>
            <person name="Costa J."/>
            <person name="Tiago I."/>
        </authorList>
    </citation>
    <scope>NUCLEOTIDE SEQUENCE</scope>
    <source>
        <strain evidence="3">KWT182</strain>
    </source>
</reference>
<dbReference type="SUPFAM" id="SSF47413">
    <property type="entry name" value="lambda repressor-like DNA-binding domains"/>
    <property type="match status" value="1"/>
</dbReference>
<keyword evidence="1" id="KW-0238">DNA-binding</keyword>
<evidence type="ECO:0000313" key="3">
    <source>
        <dbReference type="EMBL" id="XBS69331.1"/>
    </source>
</evidence>
<dbReference type="InterPro" id="IPR010982">
    <property type="entry name" value="Lambda_DNA-bd_dom_sf"/>
</dbReference>
<dbReference type="GO" id="GO:0003677">
    <property type="term" value="F:DNA binding"/>
    <property type="evidence" value="ECO:0007669"/>
    <property type="project" value="UniProtKB-KW"/>
</dbReference>
<dbReference type="CDD" id="cd00093">
    <property type="entry name" value="HTH_XRE"/>
    <property type="match status" value="1"/>
</dbReference>
<organism evidence="3">
    <name type="scientific">Acerihabitans sp. KWT182</name>
    <dbReference type="NCBI Taxonomy" id="3157919"/>
    <lineage>
        <taxon>Bacteria</taxon>
        <taxon>Pseudomonadati</taxon>
        <taxon>Pseudomonadota</taxon>
        <taxon>Gammaproteobacteria</taxon>
        <taxon>Enterobacterales</taxon>
        <taxon>Pectobacteriaceae</taxon>
        <taxon>Acerihabitans</taxon>
    </lineage>
</organism>
<evidence type="ECO:0000259" key="2">
    <source>
        <dbReference type="PROSITE" id="PS50943"/>
    </source>
</evidence>
<name>A0AAU7QAS7_9GAMM</name>
<dbReference type="PROSITE" id="PS50943">
    <property type="entry name" value="HTH_CROC1"/>
    <property type="match status" value="1"/>
</dbReference>
<dbReference type="NCBIfam" id="TIGR02607">
    <property type="entry name" value="antidote_HigA"/>
    <property type="match status" value="1"/>
</dbReference>
<proteinExistence type="predicted"/>
<accession>A0AAU7QAS7</accession>
<feature type="domain" description="HTH cro/C1-type" evidence="2">
    <location>
        <begin position="23"/>
        <end position="69"/>
    </location>
</feature>